<reference evidence="4 5" key="1">
    <citation type="submission" date="2021-12" db="EMBL/GenBank/DDBJ databases">
        <title>Discovery of the Pendulisporaceae a myxobacterial family with distinct sporulation behavior and unique specialized metabolism.</title>
        <authorList>
            <person name="Garcia R."/>
            <person name="Popoff A."/>
            <person name="Bader C.D."/>
            <person name="Loehr J."/>
            <person name="Walesch S."/>
            <person name="Walt C."/>
            <person name="Boldt J."/>
            <person name="Bunk B."/>
            <person name="Haeckl F.J.F.P.J."/>
            <person name="Gunesch A.P."/>
            <person name="Birkelbach J."/>
            <person name="Nuebel U."/>
            <person name="Pietschmann T."/>
            <person name="Bach T."/>
            <person name="Mueller R."/>
        </authorList>
    </citation>
    <scope>NUCLEOTIDE SEQUENCE [LARGE SCALE GENOMIC DNA]</scope>
    <source>
        <strain evidence="4 5">MSr12523</strain>
    </source>
</reference>
<dbReference type="PROSITE" id="PS00146">
    <property type="entry name" value="BETA_LACTAMASE_A"/>
    <property type="match status" value="1"/>
</dbReference>
<feature type="region of interest" description="Disordered" evidence="1">
    <location>
        <begin position="623"/>
        <end position="643"/>
    </location>
</feature>
<proteinExistence type="predicted"/>
<keyword evidence="5" id="KW-1185">Reference proteome</keyword>
<dbReference type="InterPro" id="IPR050491">
    <property type="entry name" value="AmpC-like"/>
</dbReference>
<dbReference type="RefSeq" id="WP_394849983.1">
    <property type="nucleotide sequence ID" value="NZ_CP089982.1"/>
</dbReference>
<evidence type="ECO:0000259" key="3">
    <source>
        <dbReference type="Pfam" id="PF00144"/>
    </source>
</evidence>
<dbReference type="PANTHER" id="PTHR46825:SF9">
    <property type="entry name" value="BETA-LACTAMASE-RELATED DOMAIN-CONTAINING PROTEIN"/>
    <property type="match status" value="1"/>
</dbReference>
<dbReference type="EMBL" id="CP089982">
    <property type="protein sequence ID" value="WXA99349.1"/>
    <property type="molecule type" value="Genomic_DNA"/>
</dbReference>
<dbReference type="Gene3D" id="3.40.710.10">
    <property type="entry name" value="DD-peptidase/beta-lactamase superfamily"/>
    <property type="match status" value="1"/>
</dbReference>
<dbReference type="InterPro" id="IPR001466">
    <property type="entry name" value="Beta-lactam-related"/>
</dbReference>
<dbReference type="InterPro" id="IPR012338">
    <property type="entry name" value="Beta-lactam/transpept-like"/>
</dbReference>
<dbReference type="Pfam" id="PF00144">
    <property type="entry name" value="Beta-lactamase"/>
    <property type="match status" value="1"/>
</dbReference>
<dbReference type="Proteomes" id="UP001379533">
    <property type="component" value="Chromosome"/>
</dbReference>
<gene>
    <name evidence="4" type="ORF">LZC95_21320</name>
</gene>
<feature type="chain" id="PRO_5045860358" evidence="2">
    <location>
        <begin position="19"/>
        <end position="643"/>
    </location>
</feature>
<evidence type="ECO:0000313" key="4">
    <source>
        <dbReference type="EMBL" id="WXA99349.1"/>
    </source>
</evidence>
<accession>A0ABZ2KMU3</accession>
<dbReference type="InterPro" id="IPR023650">
    <property type="entry name" value="Beta-lactam_class-A_AS"/>
</dbReference>
<dbReference type="PANTHER" id="PTHR46825">
    <property type="entry name" value="D-ALANYL-D-ALANINE-CARBOXYPEPTIDASE/ENDOPEPTIDASE AMPH"/>
    <property type="match status" value="1"/>
</dbReference>
<evidence type="ECO:0000256" key="2">
    <source>
        <dbReference type="SAM" id="SignalP"/>
    </source>
</evidence>
<keyword evidence="2" id="KW-0732">Signal</keyword>
<sequence>MRTHAFFASLFVFLGVAAGCSQSISGPPATPLGHWQPSKLASDPRAKFERLVPELDKLFADDQRASHVPGMGVGIVLGGEIVYAKGFGLRDVERKRPFEADTPFPIASVTKSFTAMAILRLRDEGKLDLDVPAERYYPPLGRIARATRDSPAITLRMLLSHSSGMPEDNPWGDVTEHFTEQDMAKLLDGAAMSRAPGVAYEYSNLAWGVIGRIVERVSGMPLRDAIRRMVFEPLGMTHTDWSPSAFAKGTVAVGYRGRDRNEDMTASREIAPPAELGVLDSAGSIHTTVRDLLRYVSFHVSAWPARDDAESGPLRRSSVREMQQGVRASSSNEFVRVLTLRSPMPMARLQDGHLKADAGAYGFGLFSHRTCEEDFYVEHAGGLPGYITLMGMLPQKGFGMVVFLNDERAGTRVISRTMNRLREAGLLAAPRVEPLPAMAAVPGAVDQLMTNWNDARARDLLEPTFFRYQSIDAFRERFARLTREHGTCRLEGEPRFVNRMRGRWQVACERGSITFAAGLGPGSKPRVQALEMREDFPPSAALRRAGEASVEMLGRWDDNGAAALFAKDAELARVKKAFTQLAAVHGKCSIERAVESDGATHATFALTCADAPMELTVAVDPTGHATEVTGRPPRSEGAPNCAE</sequence>
<evidence type="ECO:0000313" key="5">
    <source>
        <dbReference type="Proteomes" id="UP001379533"/>
    </source>
</evidence>
<feature type="signal peptide" evidence="2">
    <location>
        <begin position="1"/>
        <end position="18"/>
    </location>
</feature>
<evidence type="ECO:0000256" key="1">
    <source>
        <dbReference type="SAM" id="MobiDB-lite"/>
    </source>
</evidence>
<organism evidence="4 5">
    <name type="scientific">Pendulispora brunnea</name>
    <dbReference type="NCBI Taxonomy" id="2905690"/>
    <lineage>
        <taxon>Bacteria</taxon>
        <taxon>Pseudomonadati</taxon>
        <taxon>Myxococcota</taxon>
        <taxon>Myxococcia</taxon>
        <taxon>Myxococcales</taxon>
        <taxon>Sorangiineae</taxon>
        <taxon>Pendulisporaceae</taxon>
        <taxon>Pendulispora</taxon>
    </lineage>
</organism>
<dbReference type="PROSITE" id="PS51257">
    <property type="entry name" value="PROKAR_LIPOPROTEIN"/>
    <property type="match status" value="1"/>
</dbReference>
<name>A0ABZ2KMU3_9BACT</name>
<dbReference type="SUPFAM" id="SSF56601">
    <property type="entry name" value="beta-lactamase/transpeptidase-like"/>
    <property type="match status" value="1"/>
</dbReference>
<protein>
    <submittedName>
        <fullName evidence="4">Beta-lactamase family protein</fullName>
    </submittedName>
</protein>
<feature type="domain" description="Beta-lactamase-related" evidence="3">
    <location>
        <begin position="55"/>
        <end position="417"/>
    </location>
</feature>